<evidence type="ECO:0000259" key="2">
    <source>
        <dbReference type="Pfam" id="PF22640"/>
    </source>
</evidence>
<dbReference type="InterPro" id="IPR029044">
    <property type="entry name" value="Nucleotide-diphossugar_trans"/>
</dbReference>
<protein>
    <submittedName>
        <fullName evidence="3">Mannose-1-phosphate guanylyltransferase</fullName>
    </submittedName>
</protein>
<gene>
    <name evidence="3" type="ORF">CLV98_11288</name>
</gene>
<evidence type="ECO:0000313" key="4">
    <source>
        <dbReference type="Proteomes" id="UP000245880"/>
    </source>
</evidence>
<proteinExistence type="predicted"/>
<dbReference type="EMBL" id="QGDT01000012">
    <property type="protein sequence ID" value="PWJ55993.1"/>
    <property type="molecule type" value="Genomic_DNA"/>
</dbReference>
<dbReference type="InterPro" id="IPR005835">
    <property type="entry name" value="NTP_transferase_dom"/>
</dbReference>
<feature type="domain" description="Nucleotidyl transferase" evidence="1">
    <location>
        <begin position="7"/>
        <end position="268"/>
    </location>
</feature>
<dbReference type="GO" id="GO:0004475">
    <property type="term" value="F:mannose-1-phosphate guanylyltransferase (GTP) activity"/>
    <property type="evidence" value="ECO:0007669"/>
    <property type="project" value="InterPro"/>
</dbReference>
<keyword evidence="4" id="KW-1185">Reference proteome</keyword>
<organism evidence="3 4">
    <name type="scientific">Dyadobacter jejuensis</name>
    <dbReference type="NCBI Taxonomy" id="1082580"/>
    <lineage>
        <taxon>Bacteria</taxon>
        <taxon>Pseudomonadati</taxon>
        <taxon>Bacteroidota</taxon>
        <taxon>Cytophagia</taxon>
        <taxon>Cytophagales</taxon>
        <taxon>Spirosomataceae</taxon>
        <taxon>Dyadobacter</taxon>
    </lineage>
</organism>
<accession>A0A316AE18</accession>
<keyword evidence="3" id="KW-0548">Nucleotidyltransferase</keyword>
<dbReference type="PANTHER" id="PTHR46390:SF1">
    <property type="entry name" value="MANNOSE-1-PHOSPHATE GUANYLYLTRANSFERASE"/>
    <property type="match status" value="1"/>
</dbReference>
<dbReference type="AlphaFoldDB" id="A0A316AE18"/>
<dbReference type="PANTHER" id="PTHR46390">
    <property type="entry name" value="MANNOSE-1-PHOSPHATE GUANYLYLTRANSFERASE"/>
    <property type="match status" value="1"/>
</dbReference>
<sequence length="334" mass="36920">MSKTIHVILSGGVGSRLWPVSRKSMPKQYIPMFGDKSLFQLTAERNRTLADRTLVVGNKDNYLLSQSDLMRAGIGEYTEIVEAAPRNTAAAIAFAALAAAPDDLLLVTPSDHIITNEAAYAASIAEALQLASDGYLVTFGIAPTKPETGYGYIESQGHEVLGFREKPDLATAQLFLEQGNFLWNSGMFCFQAQTFLDELAKFEPDILAKSRVCYAAGVDGLLPESQTMEIPSKSIDYAVMERSKKIKVVKTSFGWSDLGSFESIWEHWENNGEKQHFVSNNCVVGSKKHVEFIGVENLVLVETDDAILVLSKNDSQEVKKVFERLEKEKPELVN</sequence>
<dbReference type="Gene3D" id="3.90.550.10">
    <property type="entry name" value="Spore Coat Polysaccharide Biosynthesis Protein SpsA, Chain A"/>
    <property type="match status" value="1"/>
</dbReference>
<name>A0A316AE18_9BACT</name>
<feature type="domain" description="MannoseP isomerase/GMP-like beta-helix" evidence="2">
    <location>
        <begin position="280"/>
        <end position="325"/>
    </location>
</feature>
<dbReference type="InterPro" id="IPR051161">
    <property type="entry name" value="Mannose-6P_isomerase_type2"/>
</dbReference>
<evidence type="ECO:0000313" key="3">
    <source>
        <dbReference type="EMBL" id="PWJ55993.1"/>
    </source>
</evidence>
<keyword evidence="3" id="KW-0808">Transferase</keyword>
<dbReference type="CDD" id="cd02509">
    <property type="entry name" value="GDP-M1P_Guanylyltransferase"/>
    <property type="match status" value="1"/>
</dbReference>
<dbReference type="SUPFAM" id="SSF159283">
    <property type="entry name" value="Guanosine diphospho-D-mannose pyrophosphorylase/mannose-6-phosphate isomerase linker domain"/>
    <property type="match status" value="1"/>
</dbReference>
<dbReference type="InterPro" id="IPR049577">
    <property type="entry name" value="GMPP_N"/>
</dbReference>
<comment type="caution">
    <text evidence="3">The sequence shown here is derived from an EMBL/GenBank/DDBJ whole genome shotgun (WGS) entry which is preliminary data.</text>
</comment>
<evidence type="ECO:0000259" key="1">
    <source>
        <dbReference type="Pfam" id="PF00483"/>
    </source>
</evidence>
<dbReference type="GO" id="GO:0009298">
    <property type="term" value="P:GDP-mannose biosynthetic process"/>
    <property type="evidence" value="ECO:0007669"/>
    <property type="project" value="TreeGrafter"/>
</dbReference>
<reference evidence="3 4" key="1">
    <citation type="submission" date="2018-03" db="EMBL/GenBank/DDBJ databases">
        <title>Genomic Encyclopedia of Archaeal and Bacterial Type Strains, Phase II (KMG-II): from individual species to whole genera.</title>
        <authorList>
            <person name="Goeker M."/>
        </authorList>
    </citation>
    <scope>NUCLEOTIDE SEQUENCE [LARGE SCALE GENOMIC DNA]</scope>
    <source>
        <strain evidence="3 4">DSM 100346</strain>
    </source>
</reference>
<dbReference type="Pfam" id="PF22640">
    <property type="entry name" value="ManC_GMP_beta-helix"/>
    <property type="match status" value="1"/>
</dbReference>
<dbReference type="OrthoDB" id="9806359at2"/>
<dbReference type="SUPFAM" id="SSF53448">
    <property type="entry name" value="Nucleotide-diphospho-sugar transferases"/>
    <property type="match status" value="1"/>
</dbReference>
<dbReference type="Proteomes" id="UP000245880">
    <property type="component" value="Unassembled WGS sequence"/>
</dbReference>
<dbReference type="RefSeq" id="WP_109676863.1">
    <property type="nucleotide sequence ID" value="NZ_QGDT01000012.1"/>
</dbReference>
<dbReference type="InterPro" id="IPR054566">
    <property type="entry name" value="ManC/GMP-like_b-helix"/>
</dbReference>
<dbReference type="Pfam" id="PF00483">
    <property type="entry name" value="NTP_transferase"/>
    <property type="match status" value="1"/>
</dbReference>